<reference evidence="2" key="1">
    <citation type="journal article" date="2020" name="bioRxiv">
        <title>Comparative genomics of Chlamydomonas.</title>
        <authorList>
            <person name="Craig R.J."/>
            <person name="Hasan A.R."/>
            <person name="Ness R.W."/>
            <person name="Keightley P.D."/>
        </authorList>
    </citation>
    <scope>NUCLEOTIDE SEQUENCE</scope>
    <source>
        <strain evidence="2">CCAP 11/70</strain>
    </source>
</reference>
<comment type="subcellular location">
    <subcellularLocation>
        <location evidence="1">Cytoplasm</location>
        <location evidence="1">Cytoskeleton</location>
        <location evidence="1">Cilium axoneme</location>
    </subcellularLocation>
</comment>
<comment type="caution">
    <text evidence="2">The sequence shown here is derived from an EMBL/GenBank/DDBJ whole genome shotgun (WGS) entry which is preliminary data.</text>
</comment>
<protein>
    <submittedName>
        <fullName evidence="2">Uncharacterized protein</fullName>
    </submittedName>
</protein>
<dbReference type="GO" id="GO:0005930">
    <property type="term" value="C:axoneme"/>
    <property type="evidence" value="ECO:0007669"/>
    <property type="project" value="UniProtKB-SubCell"/>
</dbReference>
<proteinExistence type="predicted"/>
<dbReference type="Proteomes" id="UP000612055">
    <property type="component" value="Unassembled WGS sequence"/>
</dbReference>
<dbReference type="SUPFAM" id="SSF52047">
    <property type="entry name" value="RNI-like"/>
    <property type="match status" value="1"/>
</dbReference>
<dbReference type="AlphaFoldDB" id="A0A836BXS5"/>
<dbReference type="Gene3D" id="3.80.10.10">
    <property type="entry name" value="Ribonuclease Inhibitor"/>
    <property type="match status" value="1"/>
</dbReference>
<organism evidence="2 3">
    <name type="scientific">Edaphochlamys debaryana</name>
    <dbReference type="NCBI Taxonomy" id="47281"/>
    <lineage>
        <taxon>Eukaryota</taxon>
        <taxon>Viridiplantae</taxon>
        <taxon>Chlorophyta</taxon>
        <taxon>core chlorophytes</taxon>
        <taxon>Chlorophyceae</taxon>
        <taxon>CS clade</taxon>
        <taxon>Chlamydomonadales</taxon>
        <taxon>Chlamydomonadales incertae sedis</taxon>
        <taxon>Edaphochlamys</taxon>
    </lineage>
</organism>
<keyword evidence="3" id="KW-1185">Reference proteome</keyword>
<accession>A0A836BXS5</accession>
<sequence length="586" mass="61168">MASPDTPAKRLSLSDLLRYHLSAAARRAFSRGLGGLGQARLACSALRALVDEHVWQLRLSLANQDPDVTALLGKDGAWVQRWPKCRTLVVDVSNSELDQVLLLFASAPPATSITHLVLRCKEGSKDSLSGAGLMGVLRCVPNLEALTLGAVMAAPDSATERALASCAFAHLRCLRALNLRDYAWVTCLPAGLARQLTSLEVDPDSLGCEEFTEEVLAAIAKMAALEDLDLNSGFDARFDTRELGLLLGAAGPSMRSMRIYGWEPQEDVRIEVRCKLSGGHLTSFSVEDVAQESIQHANVSAYLAEVLLPCRALGPRLGLLELDLTLKVTADAPPDPDPAAELLARCDMVDLVYMEMEEGASAEALLEALRRKGPPPSPPALMPGLPPSPVSMPAIVGKAVQRMAAAPASSTFGVEVFLLLRGSAVRVLLAVPAALHAWAQQLAKEVAAGTPGPGQGWRLRVSGYQSLPTAGAVVVECGTGAAGLAAAEAAAEVARQLAGAGGDGGVPDGGISDGSAAAVLDAVPTGLGIDSALIQALWDGAEEGGPGPATGSREGEVARLRWLLETWEGLGGLPRKMELDAQGSQL</sequence>
<evidence type="ECO:0000313" key="2">
    <source>
        <dbReference type="EMBL" id="KAG2491514.1"/>
    </source>
</evidence>
<dbReference type="EMBL" id="JAEHOE010000052">
    <property type="protein sequence ID" value="KAG2491514.1"/>
    <property type="molecule type" value="Genomic_DNA"/>
</dbReference>
<name>A0A836BXS5_9CHLO</name>
<evidence type="ECO:0000313" key="3">
    <source>
        <dbReference type="Proteomes" id="UP000612055"/>
    </source>
</evidence>
<evidence type="ECO:0000256" key="1">
    <source>
        <dbReference type="ARBA" id="ARBA00004430"/>
    </source>
</evidence>
<gene>
    <name evidence="2" type="ORF">HYH03_010091</name>
</gene>
<dbReference type="InterPro" id="IPR032675">
    <property type="entry name" value="LRR_dom_sf"/>
</dbReference>